<evidence type="ECO:0008006" key="3">
    <source>
        <dbReference type="Google" id="ProtNLM"/>
    </source>
</evidence>
<dbReference type="AlphaFoldDB" id="A0A7Y8KWE0"/>
<comment type="caution">
    <text evidence="1">The sequence shown here is derived from an EMBL/GenBank/DDBJ whole genome shotgun (WGS) entry which is preliminary data.</text>
</comment>
<dbReference type="Gene3D" id="2.40.30.180">
    <property type="entry name" value="Ubiquitin-activating enzyme E1, FCCH domain"/>
    <property type="match status" value="1"/>
</dbReference>
<proteinExistence type="predicted"/>
<reference evidence="1 2" key="1">
    <citation type="submission" date="2019-09" db="EMBL/GenBank/DDBJ databases">
        <title>Hydrogenophaga aromatica sp. nov., isolated from a para-xylene-degrading enrichment culture.</title>
        <authorList>
            <person name="Tancsics A."/>
            <person name="Banerjee S."/>
        </authorList>
    </citation>
    <scope>NUCLEOTIDE SEQUENCE [LARGE SCALE GENOMIC DNA]</scope>
    <source>
        <strain evidence="1 2">D2P1</strain>
    </source>
</reference>
<organism evidence="1 2">
    <name type="scientific">Hydrogenophaga aromaticivorans</name>
    <dbReference type="NCBI Taxonomy" id="2610898"/>
    <lineage>
        <taxon>Bacteria</taxon>
        <taxon>Pseudomonadati</taxon>
        <taxon>Pseudomonadota</taxon>
        <taxon>Betaproteobacteria</taxon>
        <taxon>Burkholderiales</taxon>
        <taxon>Comamonadaceae</taxon>
        <taxon>Hydrogenophaga</taxon>
    </lineage>
</organism>
<dbReference type="Proteomes" id="UP000545507">
    <property type="component" value="Unassembled WGS sequence"/>
</dbReference>
<accession>A0A7Y8KWE0</accession>
<dbReference type="EMBL" id="VYGV01000006">
    <property type="protein sequence ID" value="NWF45375.1"/>
    <property type="molecule type" value="Genomic_DNA"/>
</dbReference>
<dbReference type="InterPro" id="IPR042302">
    <property type="entry name" value="E1_FCCH_sf"/>
</dbReference>
<gene>
    <name evidence="1" type="ORF">F3K02_08960</name>
</gene>
<evidence type="ECO:0000313" key="1">
    <source>
        <dbReference type="EMBL" id="NWF45375.1"/>
    </source>
</evidence>
<dbReference type="RefSeq" id="WP_177135223.1">
    <property type="nucleotide sequence ID" value="NZ_VYGV01000006.1"/>
</dbReference>
<sequence>MAAITIKGFRGTVPRTSGRLLTPNFASEATNIKITSGRIDPLRGLALSHTSLAAAIRTIWRYRFTQADRSTVDNWFTFPGDADVVASLIANDADGRVFWTSDDHEPRMSTYEVAINGGGPYPDAWYALGLPLPPAAPVLTADVSSGTVTAAVANTPSANKVQVTFNTVEGLAVGDSVTFASVGGMTSLNTTLVVESITGLNVVFPLVTSQVYTSGGTWSRAGITVDRSYAFTFVTALGEESGPSPATTLRSGLVNGAWELTGIQTAPPNSGTITAVANNTPSPGYVTATFDTAFGLAAFDTLTMASIGGMTDLNGAHRISSVEGDDVVFQLETAQTYTSGGTWVRDAPINTTGMVKRIYRTDGTAAQFFFLAEIPAATTTYSDTTIVLTGDPIQTADHLPPPKNATSMITLPNGCTVLLAGNEVCFSVPYQPHSYPVSNRYSFVGRGVAIFPAGNSVIVLTDKYPVLLTGSDPESMSPSIMETYAPCVSKRGAVDVGGGCIYPSHDGLWLATAGRVENLTKRLYREDEWRTNSPATFDAAYHDGQYYAVHTPVGAERARMMVADIPELDSVVFVDETADFLYRNDYDGELYILKDQKVYRWDARDDARYPSEWRSSEIQLDKPRNFSVAQVHARFGDIVEPDTTLDDANAAIFASGPDAVGGYFGSEPFGVLPVGGTHLWLLDLLSFRRVQFTIYDGDTPIFSREVSNSKPFKLPAGLKQEILRIGIGASVGVYSVTVAESTAELARASQ</sequence>
<protein>
    <recommendedName>
        <fullName evidence="3">Ubiquitin-activating enzyme E1 FCCH domain-containing protein</fullName>
    </recommendedName>
</protein>
<name>A0A7Y8KWE0_9BURK</name>
<evidence type="ECO:0000313" key="2">
    <source>
        <dbReference type="Proteomes" id="UP000545507"/>
    </source>
</evidence>
<keyword evidence="2" id="KW-1185">Reference proteome</keyword>